<proteinExistence type="predicted"/>
<dbReference type="SUPFAM" id="SSF53448">
    <property type="entry name" value="Nucleotide-diphospho-sugar transferases"/>
    <property type="match status" value="1"/>
</dbReference>
<dbReference type="OrthoDB" id="5379371at2"/>
<evidence type="ECO:0000313" key="2">
    <source>
        <dbReference type="Proteomes" id="UP000292445"/>
    </source>
</evidence>
<dbReference type="InterPro" id="IPR029044">
    <property type="entry name" value="Nucleotide-diphossugar_trans"/>
</dbReference>
<accession>A0A4Q7N8N9</accession>
<protein>
    <submittedName>
        <fullName evidence="1">Uncharacterized protein</fullName>
    </submittedName>
</protein>
<evidence type="ECO:0000313" key="1">
    <source>
        <dbReference type="EMBL" id="RZS78502.1"/>
    </source>
</evidence>
<dbReference type="EMBL" id="SGXC01000003">
    <property type="protein sequence ID" value="RZS78502.1"/>
    <property type="molecule type" value="Genomic_DNA"/>
</dbReference>
<name>A0A4Q7N8N9_9BURK</name>
<keyword evidence="2" id="KW-1185">Reference proteome</keyword>
<reference evidence="1 2" key="1">
    <citation type="submission" date="2019-02" db="EMBL/GenBank/DDBJ databases">
        <title>Genomic Encyclopedia of Type Strains, Phase IV (KMG-IV): sequencing the most valuable type-strain genomes for metagenomic binning, comparative biology and taxonomic classification.</title>
        <authorList>
            <person name="Goeker M."/>
        </authorList>
    </citation>
    <scope>NUCLEOTIDE SEQUENCE [LARGE SCALE GENOMIC DNA]</scope>
    <source>
        <strain evidence="1 2">K24</strain>
    </source>
</reference>
<organism evidence="1 2">
    <name type="scientific">Pigmentiphaga kullae</name>
    <dbReference type="NCBI Taxonomy" id="151784"/>
    <lineage>
        <taxon>Bacteria</taxon>
        <taxon>Pseudomonadati</taxon>
        <taxon>Pseudomonadota</taxon>
        <taxon>Betaproteobacteria</taxon>
        <taxon>Burkholderiales</taxon>
        <taxon>Alcaligenaceae</taxon>
        <taxon>Pigmentiphaga</taxon>
    </lineage>
</organism>
<sequence length="337" mass="38623">MAYPYRVAVQISMYPMDVRHARHLLAHQLRVWGPMVDRFVVTIDVHRSRAGRYRGAGFDENLAALRAIVDELRAQDPRVSWHEVDYRPETRREVARTYFGRDDIPVKAWDGGPFYAYFHGLLEARARYVIHFDGDMLFGGASRQWVGEAVRLLDGDPDVLLASPLPGPPRADGRIFGHGEGAERLDRPELGLAYRFQHASTRVFVMDQQKLREKVGVLPLTPPVLASRIKSHLLGNPPIAREAEVILGEVLRDHGLYRVDFLGTAPGMWSLHPPYRSDEFYRRLPELIAAVEAGDVPEAQRGDYDMNDSMIDWSVQRQANRRSRRLWRLLKDRLNLS</sequence>
<dbReference type="RefSeq" id="WP_130361293.1">
    <property type="nucleotide sequence ID" value="NZ_SGXC01000003.1"/>
</dbReference>
<dbReference type="Proteomes" id="UP000292445">
    <property type="component" value="Unassembled WGS sequence"/>
</dbReference>
<comment type="caution">
    <text evidence="1">The sequence shown here is derived from an EMBL/GenBank/DDBJ whole genome shotgun (WGS) entry which is preliminary data.</text>
</comment>
<dbReference type="AlphaFoldDB" id="A0A4Q7N8N9"/>
<gene>
    <name evidence="1" type="ORF">EV675_5152</name>
</gene>